<gene>
    <name evidence="1" type="ORF">BV25DRAFT_1836612</name>
</gene>
<dbReference type="Proteomes" id="UP000814140">
    <property type="component" value="Unassembled WGS sequence"/>
</dbReference>
<sequence length="768" mass="86793">MRRHIDTSTIEDSEFRSSCSVETWPPIFLTRRRQSLRIALRSEDHPNLSLTTADTGSQIPTTYRQLILTPGQSRESDKGNRYRKLTVSDRRMHCQHSLEDASATGSDSSNFHTSVELRRVVAGVERCCRSNSVTFVRHKKSPTKSGRIQVDFLSIVLERPLGGKSMADHLQDEEEAPQLVLDPGDLEVLERQNMLALVHDDPPTNWADRGSALTTLSQTHIPPDLYRDLPGLMRQSLPWYLVVRIAHVFTMSEYETPHEFWQLVLIAKRDFRVTPCYITGLNTFRRIANLNLEQAFGFDDRLNENDPVLRNIVTTFIHTFRHELTKSINACIVPRARGRTPLRDPYGLFFDLAHAVDGHPPPRFPVEVTRQKARELIETGEFMNVNPQPKYSTRANGTRRPIISLDFGNRAVAAFIYTSSWADAPYDMQRSSTEQIIGWRTLLVRYYGAIELAMETPNQQPRVMLDRIIRMLFVAICAMTRWNLTIIADDLYDEMNVILPEVLLQHHLKIEQMITPASNETLNIRLDLLAADFMDRDAHTQESPEADCNHISNACYPVVFDTLELVSPSLGVFCDPWLLPLPPPTFPQQLYLSLLDLRADVSMVFLDLPHLHTSHPHSHSDYPEKLALLAHGSARGETRAVPKARLETVRPIRVHCSPVAHTAMRELASRRKCAQDSDSEIEAVYKPVRKCTSHSKTYPQPCPRKAGKCRGPTRALALTSTASSSEPPGIPAKNIQLEIEAERDDLDVSGTSHLCSAAAPESTPTPRA</sequence>
<comment type="caution">
    <text evidence="1">The sequence shown here is derived from an EMBL/GenBank/DDBJ whole genome shotgun (WGS) entry which is preliminary data.</text>
</comment>
<organism evidence="1 2">
    <name type="scientific">Artomyces pyxidatus</name>
    <dbReference type="NCBI Taxonomy" id="48021"/>
    <lineage>
        <taxon>Eukaryota</taxon>
        <taxon>Fungi</taxon>
        <taxon>Dikarya</taxon>
        <taxon>Basidiomycota</taxon>
        <taxon>Agaricomycotina</taxon>
        <taxon>Agaricomycetes</taxon>
        <taxon>Russulales</taxon>
        <taxon>Auriscalpiaceae</taxon>
        <taxon>Artomyces</taxon>
    </lineage>
</organism>
<reference evidence="1" key="2">
    <citation type="journal article" date="2022" name="New Phytol.">
        <title>Evolutionary transition to the ectomycorrhizal habit in the genomes of a hyperdiverse lineage of mushroom-forming fungi.</title>
        <authorList>
            <person name="Looney B."/>
            <person name="Miyauchi S."/>
            <person name="Morin E."/>
            <person name="Drula E."/>
            <person name="Courty P.E."/>
            <person name="Kohler A."/>
            <person name="Kuo A."/>
            <person name="LaButti K."/>
            <person name="Pangilinan J."/>
            <person name="Lipzen A."/>
            <person name="Riley R."/>
            <person name="Andreopoulos W."/>
            <person name="He G."/>
            <person name="Johnson J."/>
            <person name="Nolan M."/>
            <person name="Tritt A."/>
            <person name="Barry K.W."/>
            <person name="Grigoriev I.V."/>
            <person name="Nagy L.G."/>
            <person name="Hibbett D."/>
            <person name="Henrissat B."/>
            <person name="Matheny P.B."/>
            <person name="Labbe J."/>
            <person name="Martin F.M."/>
        </authorList>
    </citation>
    <scope>NUCLEOTIDE SEQUENCE</scope>
    <source>
        <strain evidence="1">HHB10654</strain>
    </source>
</reference>
<reference evidence="1" key="1">
    <citation type="submission" date="2021-03" db="EMBL/GenBank/DDBJ databases">
        <authorList>
            <consortium name="DOE Joint Genome Institute"/>
            <person name="Ahrendt S."/>
            <person name="Looney B.P."/>
            <person name="Miyauchi S."/>
            <person name="Morin E."/>
            <person name="Drula E."/>
            <person name="Courty P.E."/>
            <person name="Chicoki N."/>
            <person name="Fauchery L."/>
            <person name="Kohler A."/>
            <person name="Kuo A."/>
            <person name="Labutti K."/>
            <person name="Pangilinan J."/>
            <person name="Lipzen A."/>
            <person name="Riley R."/>
            <person name="Andreopoulos W."/>
            <person name="He G."/>
            <person name="Johnson J."/>
            <person name="Barry K.W."/>
            <person name="Grigoriev I.V."/>
            <person name="Nagy L."/>
            <person name="Hibbett D."/>
            <person name="Henrissat B."/>
            <person name="Matheny P.B."/>
            <person name="Labbe J."/>
            <person name="Martin F."/>
        </authorList>
    </citation>
    <scope>NUCLEOTIDE SEQUENCE</scope>
    <source>
        <strain evidence="1">HHB10654</strain>
    </source>
</reference>
<evidence type="ECO:0000313" key="2">
    <source>
        <dbReference type="Proteomes" id="UP000814140"/>
    </source>
</evidence>
<dbReference type="EMBL" id="MU277196">
    <property type="protein sequence ID" value="KAI0065335.1"/>
    <property type="molecule type" value="Genomic_DNA"/>
</dbReference>
<keyword evidence="2" id="KW-1185">Reference proteome</keyword>
<evidence type="ECO:0000313" key="1">
    <source>
        <dbReference type="EMBL" id="KAI0065335.1"/>
    </source>
</evidence>
<protein>
    <submittedName>
        <fullName evidence="1">Uncharacterized protein</fullName>
    </submittedName>
</protein>
<proteinExistence type="predicted"/>
<name>A0ACB8TAK4_9AGAM</name>
<accession>A0ACB8TAK4</accession>